<dbReference type="Pfam" id="PF13332">
    <property type="entry name" value="Fil_haemagg_2"/>
    <property type="match status" value="3"/>
</dbReference>
<feature type="domain" description="Filamentous haemagglutinin FhaB/tRNA nuclease CdiA-like TPS" evidence="1">
    <location>
        <begin position="64"/>
        <end position="186"/>
    </location>
</feature>
<dbReference type="RefSeq" id="WP_123366738.1">
    <property type="nucleotide sequence ID" value="NZ_MOBO01000014.1"/>
</dbReference>
<dbReference type="NCBIfam" id="TIGR01731">
    <property type="entry name" value="fil_hemag_20aa"/>
    <property type="match status" value="53"/>
</dbReference>
<dbReference type="InterPro" id="IPR008619">
    <property type="entry name" value="Filamentous_hemagglutn_rpt"/>
</dbReference>
<reference evidence="2 3" key="1">
    <citation type="submission" date="2016-10" db="EMBL/GenBank/DDBJ databases">
        <title>Comparative genome analysis of multiple Pseudomonas spp. focuses on biocontrol and plant growth promoting traits.</title>
        <authorList>
            <person name="Tao X.-Y."/>
            <person name="Taylor C.G."/>
        </authorList>
    </citation>
    <scope>NUCLEOTIDE SEQUENCE [LARGE SCALE GENOMIC DNA]</scope>
    <source>
        <strain evidence="2 3">38D4</strain>
    </source>
</reference>
<proteinExistence type="predicted"/>
<dbReference type="InterPro" id="IPR012334">
    <property type="entry name" value="Pectin_lyas_fold"/>
</dbReference>
<name>A0A423JI99_9PSED</name>
<dbReference type="InterPro" id="IPR026834">
    <property type="entry name" value="LHH"/>
</dbReference>
<sequence length="3908" mass="401058">MDVRHYAFLAGQPSAAVKNREHFWGMPKRGLAFLLANVMFWQPMWAQADGIVVATPGTSLGQAGNGVPIVNIATPNGTGLSHNQFHDYNVGTQGVILNNVAAQTGATQLGGIIVGNPNLTNRIAAQTILNEVIGGSPSQLRGYTEVAGQSARVIVANPYGISCNGCGFINTPRVTLTTGKPVLDNGRLDRFQVDQGSVSIDGAGLNANNVDSFEIITRSAKINAEIQAKNLTIVAGRNDVNAQSLNATARADDGSAKPQLAIDSSALGGMYAGAIKLVGTEAGVGVKLDGKLIASGGDIQLDANGHLSLVDTSATNGAVNIKAASLDARGPVYAGTALNVQTQGSLTNQQTLAARDSIVLSAGGQLTNSGLIEAGVNADNSRNATGDVSLTAQNLNNTGKSLVASRNLTINTAQTLSNQGGTLSAAQTANISAGTLDNQNNGRVLSSGALNVTANQVLNTNGVINSTGNLTGTIGQLNNSTGEISSASITRLNATTLNNRSGQVLGDLGLNIDLSGTLDNRDGVLGSGKNVDLKAASLDNRDAGVIVSDGSLTARISGLLDNQNAGEISAKGAMDVLSGSLDNRGGKVSGNDTLTINGNSADNRGGVIQANKQLKLQVGQLDNRDKGLISGKAGIAYDGTRLDNSGGLLSAIGAVTLNADEVQNMAGRISSQSDLTATIGLLQQQGGALVAQGNLSLTGATLDNRNGGLIGTTKALTLKVDDIDNRAGELSSSLLLNIKGQRLDNSDGGKVLADTDLEMVVAKLINQNKGLIVAKGATTLTGTTLDNTGGTFDSLKGLVITLDDALLNGQGLISSEGTLTVNATSLDNSDGSLGSAGALSVTSRGALLNQGGSISTDNTLTLDSASLDNSQKGLISGKDTTGVATGNIDNSQGGRLISGATLDLTAKQVNNATGRIASQQALTASVTGLDQQGGELFSQTSLSLDLNNGQLNNQGGLINAPLLMLKNLKDVNNQSGEISSAQAFTLTAQNLDNSNGKLLSNQGLTLRIAQALNNLKGVISAASLDSHSDSLNNSEGLISSHDRLELTTDNTLDNQQGAVIADSELLLTAKTLDNRGGDIAGKADATVQVKTLSNQKGKLITTGVLKLTADTLDNSEKGLLGSTKAMTLTVDDLDNRGGEISTNADLSVTGKKLDNSDGGQIFTGQALTLTVDQLLNRNKGLLSATTALNLKGHLLDNSGGHLLSVQNMHLNLTGAFDNSLGQVSSEGALTVKTTQLTNTEGSLSSAADLTLTSADSVSNQGGAVVTDGALTLTSASLDNRQQGSISGKGAVTVTTGAFNNSQGGRLNSASTLNLIAGQVTNQDDGRIGSEGALTASVSGLDQQGGKLFSNSRLSLDLNNGQLNNQNGLINAPGALLLKQLKGVNNQGGEISSAEAFTLTAQSLDNGNGKLLSNQGLTLRIANALDNVKGLIGAASLDARAASLNNSGGSLTSRGDLELTVDGLLRNDAKGLINAAQLLKIGSTEFNNQSGTVLGASAVILNAMALNNRDNGLINSQGKLTLTAISLDSSNDGEVSAKGDIDLTLTSLTQDGGRLLGDKAVTVELANGDFDNRNGLLMAKGPLTLKHLRDFNNQNGEVSSNLGFDVIARAVDNSAGKLISSQLLTVYGTSLVNQKGLISGWQGLTVNGDSLDNRDSGTLSSRNGDVAVDLKGALLNSNAGALVSQGSLSVKSKSLDNSNKGILSSAAGQTLTLGESLNNNQGGLIDSGAALDITAGSLSNAGGTINAQEAINATATGLDNTAGSIAGNGAVTLDLLGALTNTSGKLAGAGPVLIKRVTDLANQNGQLASQSTLTLLTGSLDNSNNGTIAAKDALQITASGAARNDANGLIYSQNASLNLQAASLANGKGAIQSQNGLTLDVSGDLDNQSGKVIAENGLVMVKAANIDNRGGVLSSIKGALEARTVGVLRNGYDLNNNRQGGIIQGQGLTLSALAGLDNNGGRISAQATDASITTAAFDNRNGVLYAKGLAGVTGTSLDNGNGQIAGNRIDLSLSGALSNRAGIVESDTTLTVKAASLDNQTGRLRSLGNTGKTSFQIGGLLDNHNGVLETANTDLTLAVGSFLNAGGQLNHVGLGRFDISTANVMGAGGGITTAGSLDLNADTWTNSSVIQAGRLNVNVGNFSQTASGKLLASDYLQARGGNWTNDGLIASDGVVDMQLGGSYSGNGRMSSVGGLSLTAAQLNLSAASSIAGGGDSTVKVGGQLTNAGRLTSNADLTVEAGSLANYGTLGSAQNLDLKTASLLNDRGLIFSGADMTLSVGNFTNQNGDLYGLRDVVIKGYGGATQANQVSNISGSMESGGKFTLNAGAFTNRTSGDDGTQNFALTRTLVSGFLAVQCGDCVGDHYDVNYIAREVFEGGQDSDTTASALLTAGGDFVFNGGDFLNSKSTVSATGNITINANNLKNIGTVSGSIERTRIYRTGSVGAGTVGNFMPQVVAYNQHNNPDFPNVYYIDGTGNFAQGVVSSATEREKGHDGGTIRVVAIKDSVTNKGVSDLTLSGYAWGNTSPQSQYDRNNLVELPTGLQNYTLVSDIETARDGGSVTDGRNAVIQAGGNVSITAAQDLQNSVIHQDYGSTGGTNKVADTKASGTGTTVIRLNSQLPPDLAQQQVNPLTLPGFSLPTGQNGLFRLSTQDTSDIVPGAVTAHPPGWTVGSENVITQGHVVAANSGGPRSLLVETPAILSSSDRAVDPVRRSPTGTAGVASTLDASVTSVAAHRGGLGNDIKSTIGIRPVTRVTGLPDVKAPANGHKYLIETNPVLTNLKQFMSSDYLLANLGYDPDTSAKRLGDGLYEQRLIQQAVVARTGQRYIDGQTTDEGLFKYLMNNAIASKDALNLSMGVSLTSQQVAALTHDIVWLEEHEVNGEKVLVPVLYLAQAEGRLGPTGALIAGNDVTLIAGQNLDNVGTLRATNNLSATAGKDLVNSGLIQAGNRLDVLAGNDVINKSGGILAGRDVSVTATRGDVLNERTITSSDSTTRFATQHHDYADNAARIEAANDLTVKAGQDINIVGGVMQSGRDMSLNAGRDLNVSSTQVTNSVFKDSKHNSSDITQLGAQISAGRDLTADAKRDINVIASEIDAKRNIAMTATDNMTISSAADEEHSLSKSKKLTVQEDHVSQVMSGVTAGGNVKLSAGENLAVISSRITAGDEAYLVAGDNLDILAAQDSDYSLYDMKKKGSFGAKKTKRDEVTDVKNIGSEITTGGNLTLISGGDQRYQVAKLESGKDITLDSGGSITFEAVKDLHDESHTKSNSNAAWNSMKGKGNTDETVRQSELVANGALVIKAVNGLKIDIKQIDQKSVSQTIDSMVAADPKLAWLKEAEQRGDVDWRRVEEIHKSFKYSSSGLGVAAQLALAILLAAVTGGAGAALMGATAGTFTAGFANAVLIAMETTAANSAISNKGNLGSVLKDTFSSESLKGYVLSGVLGGIGSSSLGYDPSKIGFDLDSLGQVVIKTGADTVAQTVLQGGSLGDNFVDNLLGAVVNIGGAIAANKVGNLNLIDGSPTKIAAHALVGGLKSMAMGGDFKTGALAGGANEALVQYLADLVLPEGYDPSMPGAEQAKANLLAMSQLLGVLTAVLSDSDPTIAANIAANATQYNYLNHSDLDRAANELVGCGNDAQCVTKAYTSYRELSQHQEMDALVQCGQDPANCGRIANLVAKAQEDTEHFRDLIASASPEAREAYNLLIAENDGFQNLLAGATTEHSASAVADILVEKWGMSPERAAAVMAGAMTLAAGLAAVRVVRSGNEPTKTVASGTPEASSEGSIFGQQRNFWSKDPIQFSGNKVYQRNDLFDPNLPTSWREAGKVVTGTNLERMASGRAPIGTDGKSVNLHHMTQTQAGPIAEMTQSFHQTNSATIHINPNTIPSGIDRGAFDKWKVLYWQQRAVGLRN</sequence>
<dbReference type="InterPro" id="IPR025157">
    <property type="entry name" value="Hemagglutinin_rpt"/>
</dbReference>
<dbReference type="Gene3D" id="2.160.20.10">
    <property type="entry name" value="Single-stranded right-handed beta-helix, Pectin lyase-like"/>
    <property type="match status" value="1"/>
</dbReference>
<evidence type="ECO:0000259" key="1">
    <source>
        <dbReference type="SMART" id="SM00912"/>
    </source>
</evidence>
<dbReference type="Pfam" id="PF05594">
    <property type="entry name" value="Fil_haemagg"/>
    <property type="match status" value="24"/>
</dbReference>
<dbReference type="SMART" id="SM00912">
    <property type="entry name" value="Haemagg_act"/>
    <property type="match status" value="1"/>
</dbReference>
<organism evidence="2 3">
    <name type="scientific">Pseudomonas brassicacearum</name>
    <dbReference type="NCBI Taxonomy" id="930166"/>
    <lineage>
        <taxon>Bacteria</taxon>
        <taxon>Pseudomonadati</taxon>
        <taxon>Pseudomonadota</taxon>
        <taxon>Gammaproteobacteria</taxon>
        <taxon>Pseudomonadales</taxon>
        <taxon>Pseudomonadaceae</taxon>
        <taxon>Pseudomonas</taxon>
    </lineage>
</organism>
<dbReference type="InterPro" id="IPR010069">
    <property type="entry name" value="CdiA_FHA1_rpt"/>
</dbReference>
<dbReference type="GO" id="GO:0003824">
    <property type="term" value="F:catalytic activity"/>
    <property type="evidence" value="ECO:0007669"/>
    <property type="project" value="UniProtKB-ARBA"/>
</dbReference>
<dbReference type="Pfam" id="PF05860">
    <property type="entry name" value="TPS"/>
    <property type="match status" value="1"/>
</dbReference>
<accession>A0A423JI99</accession>
<dbReference type="SUPFAM" id="SSF51126">
    <property type="entry name" value="Pectin lyase-like"/>
    <property type="match status" value="1"/>
</dbReference>
<dbReference type="Pfam" id="PF14411">
    <property type="entry name" value="LHH"/>
    <property type="match status" value="1"/>
</dbReference>
<protein>
    <recommendedName>
        <fullName evidence="1">Filamentous haemagglutinin FhaB/tRNA nuclease CdiA-like TPS domain-containing protein</fullName>
    </recommendedName>
</protein>
<dbReference type="EMBL" id="MOBO01000014">
    <property type="protein sequence ID" value="RON37421.1"/>
    <property type="molecule type" value="Genomic_DNA"/>
</dbReference>
<evidence type="ECO:0000313" key="3">
    <source>
        <dbReference type="Proteomes" id="UP000286351"/>
    </source>
</evidence>
<dbReference type="InterPro" id="IPR011050">
    <property type="entry name" value="Pectin_lyase_fold/virulence"/>
</dbReference>
<dbReference type="Proteomes" id="UP000286351">
    <property type="component" value="Unassembled WGS sequence"/>
</dbReference>
<comment type="caution">
    <text evidence="2">The sequence shown here is derived from an EMBL/GenBank/DDBJ whole genome shotgun (WGS) entry which is preliminary data.</text>
</comment>
<evidence type="ECO:0000313" key="2">
    <source>
        <dbReference type="EMBL" id="RON37421.1"/>
    </source>
</evidence>
<dbReference type="InterPro" id="IPR008638">
    <property type="entry name" value="FhaB/CdiA-like_TPS"/>
</dbReference>
<gene>
    <name evidence="2" type="ORF">BK664_16660</name>
</gene>
<dbReference type="NCBIfam" id="TIGR01901">
    <property type="entry name" value="adhes_NPXG"/>
    <property type="match status" value="1"/>
</dbReference>